<dbReference type="SUPFAM" id="SSF55681">
    <property type="entry name" value="Class II aaRS and biotin synthetases"/>
    <property type="match status" value="1"/>
</dbReference>
<name>A0A6I8MF96_9FUSO</name>
<dbReference type="SUPFAM" id="SSF50249">
    <property type="entry name" value="Nucleic acid-binding proteins"/>
    <property type="match status" value="1"/>
</dbReference>
<dbReference type="InterPro" id="IPR045864">
    <property type="entry name" value="aa-tRNA-synth_II/BPL/LPL"/>
</dbReference>
<dbReference type="GO" id="GO:0006432">
    <property type="term" value="P:phenylalanyl-tRNA aminoacylation"/>
    <property type="evidence" value="ECO:0007669"/>
    <property type="project" value="UniProtKB-UniRule"/>
</dbReference>
<evidence type="ECO:0000313" key="20">
    <source>
        <dbReference type="EMBL" id="VWL85967.1"/>
    </source>
</evidence>
<dbReference type="EC" id="6.1.1.20" evidence="15"/>
<evidence type="ECO:0000256" key="1">
    <source>
        <dbReference type="ARBA" id="ARBA00004496"/>
    </source>
</evidence>
<keyword evidence="5 16" id="KW-0820">tRNA-binding</keyword>
<dbReference type="SUPFAM" id="SSF46955">
    <property type="entry name" value="Putative DNA-binding domain"/>
    <property type="match status" value="1"/>
</dbReference>
<evidence type="ECO:0000259" key="17">
    <source>
        <dbReference type="PROSITE" id="PS50886"/>
    </source>
</evidence>
<keyword evidence="21" id="KW-1185">Reference proteome</keyword>
<gene>
    <name evidence="15" type="primary">pheT</name>
    <name evidence="20" type="ORF">OMES3154_01261</name>
</gene>
<dbReference type="CDD" id="cd02796">
    <property type="entry name" value="tRNA_bind_bactPheRS"/>
    <property type="match status" value="1"/>
</dbReference>
<keyword evidence="6 15" id="KW-0436">Ligase</keyword>
<dbReference type="SUPFAM" id="SSF54991">
    <property type="entry name" value="Anticodon-binding domain of PheRS"/>
    <property type="match status" value="1"/>
</dbReference>
<dbReference type="SMART" id="SM00896">
    <property type="entry name" value="FDX-ACB"/>
    <property type="match status" value="1"/>
</dbReference>
<dbReference type="InterPro" id="IPR012340">
    <property type="entry name" value="NA-bd_OB-fold"/>
</dbReference>
<accession>A0A6I8MF96</accession>
<dbReference type="PANTHER" id="PTHR10947">
    <property type="entry name" value="PHENYLALANYL-TRNA SYNTHETASE BETA CHAIN AND LEUCINE-RICH REPEAT-CONTAINING PROTEIN 47"/>
    <property type="match status" value="1"/>
</dbReference>
<dbReference type="FunFam" id="3.30.70.380:FF:000001">
    <property type="entry name" value="Phenylalanine--tRNA ligase beta subunit"/>
    <property type="match status" value="1"/>
</dbReference>
<dbReference type="HAMAP" id="MF_00283">
    <property type="entry name" value="Phe_tRNA_synth_beta1"/>
    <property type="match status" value="1"/>
</dbReference>
<keyword evidence="10 15" id="KW-0460">Magnesium</keyword>
<organism evidence="20 21">
    <name type="scientific">Oceanivirga miroungae</name>
    <dbReference type="NCBI Taxonomy" id="1130046"/>
    <lineage>
        <taxon>Bacteria</taxon>
        <taxon>Fusobacteriati</taxon>
        <taxon>Fusobacteriota</taxon>
        <taxon>Fusobacteriia</taxon>
        <taxon>Fusobacteriales</taxon>
        <taxon>Leptotrichiaceae</taxon>
        <taxon>Oceanivirga</taxon>
    </lineage>
</organism>
<comment type="subcellular location">
    <subcellularLocation>
        <location evidence="1 15">Cytoplasm</location>
    </subcellularLocation>
</comment>
<dbReference type="InterPro" id="IPR005121">
    <property type="entry name" value="Fdx_antiC-bd"/>
</dbReference>
<dbReference type="Gene3D" id="3.30.930.10">
    <property type="entry name" value="Bira Bifunctional Protein, Domain 2"/>
    <property type="match status" value="1"/>
</dbReference>
<keyword evidence="8 15" id="KW-0547">Nucleotide-binding</keyword>
<evidence type="ECO:0000256" key="9">
    <source>
        <dbReference type="ARBA" id="ARBA00022840"/>
    </source>
</evidence>
<dbReference type="SMART" id="SM00873">
    <property type="entry name" value="B3_4"/>
    <property type="match status" value="1"/>
</dbReference>
<evidence type="ECO:0000256" key="8">
    <source>
        <dbReference type="ARBA" id="ARBA00022741"/>
    </source>
</evidence>
<dbReference type="InterPro" id="IPR020825">
    <property type="entry name" value="Phe-tRNA_synthase-like_B3/B4"/>
</dbReference>
<dbReference type="SUPFAM" id="SSF56037">
    <property type="entry name" value="PheT/TilS domain"/>
    <property type="match status" value="1"/>
</dbReference>
<dbReference type="GO" id="GO:0005524">
    <property type="term" value="F:ATP binding"/>
    <property type="evidence" value="ECO:0007669"/>
    <property type="project" value="UniProtKB-UniRule"/>
</dbReference>
<dbReference type="GO" id="GO:0000049">
    <property type="term" value="F:tRNA binding"/>
    <property type="evidence" value="ECO:0007669"/>
    <property type="project" value="UniProtKB-UniRule"/>
</dbReference>
<comment type="subunit">
    <text evidence="3 15">Tetramer of two alpha and two beta subunits.</text>
</comment>
<dbReference type="PROSITE" id="PS50886">
    <property type="entry name" value="TRBD"/>
    <property type="match status" value="1"/>
</dbReference>
<feature type="domain" description="TRNA-binding" evidence="17">
    <location>
        <begin position="40"/>
        <end position="148"/>
    </location>
</feature>
<dbReference type="InterPro" id="IPR045060">
    <property type="entry name" value="Phe-tRNA-ligase_IIc_bsu"/>
</dbReference>
<keyword evidence="4 15" id="KW-0963">Cytoplasm</keyword>
<keyword evidence="11 16" id="KW-0694">RNA-binding</keyword>
<dbReference type="PROSITE" id="PS51447">
    <property type="entry name" value="FDX_ACB"/>
    <property type="match status" value="1"/>
</dbReference>
<dbReference type="FunFam" id="2.40.50.140:FF:000045">
    <property type="entry name" value="Phenylalanine--tRNA ligase beta subunit"/>
    <property type="match status" value="1"/>
</dbReference>
<dbReference type="Pfam" id="PF03484">
    <property type="entry name" value="B5"/>
    <property type="match status" value="1"/>
</dbReference>
<proteinExistence type="inferred from homology"/>
<dbReference type="InterPro" id="IPR036690">
    <property type="entry name" value="Fdx_antiC-bd_sf"/>
</dbReference>
<dbReference type="Pfam" id="PF03147">
    <property type="entry name" value="FDX-ACB"/>
    <property type="match status" value="1"/>
</dbReference>
<feature type="binding site" evidence="15">
    <location>
        <position position="452"/>
    </location>
    <ligand>
        <name>Mg(2+)</name>
        <dbReference type="ChEBI" id="CHEBI:18420"/>
        <note>shared with alpha subunit</note>
    </ligand>
</feature>
<dbReference type="CDD" id="cd00769">
    <property type="entry name" value="PheRS_beta_core"/>
    <property type="match status" value="1"/>
</dbReference>
<dbReference type="Pfam" id="PF17759">
    <property type="entry name" value="tRNA_synthFbeta"/>
    <property type="match status" value="1"/>
</dbReference>
<comment type="similarity">
    <text evidence="2 15">Belongs to the phenylalanyl-tRNA synthetase beta subunit family. Type 1 subfamily.</text>
</comment>
<sequence length="790" mass="90284">MLISLNWLNEYIEIKDKSISELENALTMIGQEVEKIEKKYEHLNKVLTAKIVEYEKMPESDHLTVLKVDNGKETLQVICGAPNHKKGDIVAMAQIGATLGEDFVIKKGKIRGYESNGMLCSMSELGIGEESDGIIIFPEDTQLGVPLNKLLDKDDVVFELEITPNRPDCLSYIGIARELSAYYNIPLKEIKKDVSEIDKKNDTEIKIDSSELSHRFITRIIEGVEVKKSPEWLSKKLEAIGMKSVNNIVDASNYILMELGQPNHVYDLDKIDKNISVKYATKGQKINTLDDKSLELDTDDIIVSSNGNAIALAGVMGSKDYSVTNETKNIMLEVAHFDSMSVRKTSRKYNIISESSYRFERRVDEDNFNTVIDRLANIIVEISGGKVLKGIKDTTLVNDKLNSSELSFERLNRFVGKLIEKERVIEILKSLEIEVEDKGESLILTPPSFRQDLLDEQDYFEEIIRIYGFANIENVLPKLDIKKEEIVDTTKLDYFVKNICYSLGLNEVINYSFIPKNAYEMIKREYKNIIEISNPITEDFAVMRDTLMYSLLKNAKDNFNRSFKDIRFFELSKVFNNENGNNNETKKLGVILAGAKEKTIHNKETSYDFYDIKGIMEEVAEKLSLNSYRILRSENMSFHPGRSIDVLMGKDVIASLGEVHPDLLENFNLEGKSILYFEFDLDKAKKYMKNKFVYNKISKYQSVNRDLAVVVNKGVLVGDVVKQVERIDKLVKKVELFDIYEGEGIESGKKSFAINILMRDDNKTLEEKEINAVMDKIVKKLEKDYLAKIR</sequence>
<evidence type="ECO:0000313" key="21">
    <source>
        <dbReference type="Proteomes" id="UP000419017"/>
    </source>
</evidence>
<dbReference type="Gene3D" id="3.30.70.380">
    <property type="entry name" value="Ferrodoxin-fold anticodon-binding domain"/>
    <property type="match status" value="1"/>
</dbReference>
<evidence type="ECO:0000256" key="16">
    <source>
        <dbReference type="PROSITE-ProRule" id="PRU00209"/>
    </source>
</evidence>
<dbReference type="GO" id="GO:0004826">
    <property type="term" value="F:phenylalanine-tRNA ligase activity"/>
    <property type="evidence" value="ECO:0007669"/>
    <property type="project" value="UniProtKB-UniRule"/>
</dbReference>
<evidence type="ECO:0000256" key="6">
    <source>
        <dbReference type="ARBA" id="ARBA00022598"/>
    </source>
</evidence>
<dbReference type="EMBL" id="CABWIB010000001">
    <property type="protein sequence ID" value="VWL85967.1"/>
    <property type="molecule type" value="Genomic_DNA"/>
</dbReference>
<dbReference type="Pfam" id="PF01588">
    <property type="entry name" value="tRNA_bind"/>
    <property type="match status" value="1"/>
</dbReference>
<feature type="binding site" evidence="15">
    <location>
        <position position="458"/>
    </location>
    <ligand>
        <name>Mg(2+)</name>
        <dbReference type="ChEBI" id="CHEBI:18420"/>
        <note>shared with alpha subunit</note>
    </ligand>
</feature>
<dbReference type="RefSeq" id="WP_156683915.1">
    <property type="nucleotide sequence ID" value="NZ_CABWIB010000001.1"/>
</dbReference>
<dbReference type="Proteomes" id="UP000419017">
    <property type="component" value="Unassembled WGS sequence"/>
</dbReference>
<comment type="catalytic activity">
    <reaction evidence="14 15">
        <text>tRNA(Phe) + L-phenylalanine + ATP = L-phenylalanyl-tRNA(Phe) + AMP + diphosphate + H(+)</text>
        <dbReference type="Rhea" id="RHEA:19413"/>
        <dbReference type="Rhea" id="RHEA-COMP:9668"/>
        <dbReference type="Rhea" id="RHEA-COMP:9699"/>
        <dbReference type="ChEBI" id="CHEBI:15378"/>
        <dbReference type="ChEBI" id="CHEBI:30616"/>
        <dbReference type="ChEBI" id="CHEBI:33019"/>
        <dbReference type="ChEBI" id="CHEBI:58095"/>
        <dbReference type="ChEBI" id="CHEBI:78442"/>
        <dbReference type="ChEBI" id="CHEBI:78531"/>
        <dbReference type="ChEBI" id="CHEBI:456215"/>
        <dbReference type="EC" id="6.1.1.20"/>
    </reaction>
</comment>
<dbReference type="Gene3D" id="3.50.40.10">
    <property type="entry name" value="Phenylalanyl-trna Synthetase, Chain B, domain 3"/>
    <property type="match status" value="1"/>
</dbReference>
<evidence type="ECO:0000256" key="3">
    <source>
        <dbReference type="ARBA" id="ARBA00011209"/>
    </source>
</evidence>
<evidence type="ECO:0000256" key="4">
    <source>
        <dbReference type="ARBA" id="ARBA00022490"/>
    </source>
</evidence>
<dbReference type="GO" id="GO:0000287">
    <property type="term" value="F:magnesium ion binding"/>
    <property type="evidence" value="ECO:0007669"/>
    <property type="project" value="UniProtKB-UniRule"/>
</dbReference>
<evidence type="ECO:0000259" key="19">
    <source>
        <dbReference type="PROSITE" id="PS51483"/>
    </source>
</evidence>
<dbReference type="InterPro" id="IPR005146">
    <property type="entry name" value="B3/B4_tRNA-bd"/>
</dbReference>
<feature type="binding site" evidence="15">
    <location>
        <position position="461"/>
    </location>
    <ligand>
        <name>Mg(2+)</name>
        <dbReference type="ChEBI" id="CHEBI:18420"/>
        <note>shared with alpha subunit</note>
    </ligand>
</feature>
<dbReference type="InterPro" id="IPR033714">
    <property type="entry name" value="tRNA_bind_bactPheRS"/>
</dbReference>
<dbReference type="InterPro" id="IPR005147">
    <property type="entry name" value="tRNA_synthase_B5-dom"/>
</dbReference>
<dbReference type="PROSITE" id="PS51483">
    <property type="entry name" value="B5"/>
    <property type="match status" value="1"/>
</dbReference>
<reference evidence="20 21" key="1">
    <citation type="submission" date="2019-10" db="EMBL/GenBank/DDBJ databases">
        <authorList>
            <person name="Blom J."/>
        </authorList>
    </citation>
    <scope>NUCLEOTIDE SEQUENCE [LARGE SCALE GENOMIC DNA]</scope>
    <source>
        <strain evidence="20 21">ES3154-GLU</strain>
    </source>
</reference>
<comment type="cofactor">
    <cofactor evidence="15">
        <name>Mg(2+)</name>
        <dbReference type="ChEBI" id="CHEBI:18420"/>
    </cofactor>
    <text evidence="15">Binds 2 magnesium ions per tetramer.</text>
</comment>
<keyword evidence="12 15" id="KW-0648">Protein biosynthesis</keyword>
<evidence type="ECO:0000256" key="7">
    <source>
        <dbReference type="ARBA" id="ARBA00022723"/>
    </source>
</evidence>
<evidence type="ECO:0000256" key="12">
    <source>
        <dbReference type="ARBA" id="ARBA00022917"/>
    </source>
</evidence>
<dbReference type="InterPro" id="IPR009061">
    <property type="entry name" value="DNA-bd_dom_put_sf"/>
</dbReference>
<evidence type="ECO:0000256" key="14">
    <source>
        <dbReference type="ARBA" id="ARBA00049255"/>
    </source>
</evidence>
<evidence type="ECO:0000256" key="11">
    <source>
        <dbReference type="ARBA" id="ARBA00022884"/>
    </source>
</evidence>
<evidence type="ECO:0000256" key="13">
    <source>
        <dbReference type="ARBA" id="ARBA00023146"/>
    </source>
</evidence>
<dbReference type="Pfam" id="PF03483">
    <property type="entry name" value="B3_4"/>
    <property type="match status" value="1"/>
</dbReference>
<keyword evidence="13 15" id="KW-0030">Aminoacyl-tRNA synthetase</keyword>
<dbReference type="Gene3D" id="2.40.50.140">
    <property type="entry name" value="Nucleic acid-binding proteins"/>
    <property type="match status" value="1"/>
</dbReference>
<dbReference type="PANTHER" id="PTHR10947:SF0">
    <property type="entry name" value="PHENYLALANINE--TRNA LIGASE BETA SUBUNIT"/>
    <property type="match status" value="1"/>
</dbReference>
<evidence type="ECO:0000259" key="18">
    <source>
        <dbReference type="PROSITE" id="PS51447"/>
    </source>
</evidence>
<feature type="domain" description="FDX-ACB" evidence="18">
    <location>
        <begin position="698"/>
        <end position="790"/>
    </location>
</feature>
<dbReference type="InterPro" id="IPR041616">
    <property type="entry name" value="PheRS_beta_core"/>
</dbReference>
<dbReference type="AlphaFoldDB" id="A0A6I8MF96"/>
<dbReference type="InterPro" id="IPR002547">
    <property type="entry name" value="tRNA-bd_dom"/>
</dbReference>
<evidence type="ECO:0000256" key="5">
    <source>
        <dbReference type="ARBA" id="ARBA00022555"/>
    </source>
</evidence>
<keyword evidence="9 15" id="KW-0067">ATP-binding</keyword>
<evidence type="ECO:0000256" key="10">
    <source>
        <dbReference type="ARBA" id="ARBA00022842"/>
    </source>
</evidence>
<dbReference type="Gene3D" id="3.30.56.10">
    <property type="match status" value="2"/>
</dbReference>
<dbReference type="InterPro" id="IPR004532">
    <property type="entry name" value="Phe-tRNA-ligase_IIc_bsu_bact"/>
</dbReference>
<feature type="binding site" evidence="15">
    <location>
        <position position="462"/>
    </location>
    <ligand>
        <name>Mg(2+)</name>
        <dbReference type="ChEBI" id="CHEBI:18420"/>
        <note>shared with alpha subunit</note>
    </ligand>
</feature>
<dbReference type="GO" id="GO:0009328">
    <property type="term" value="C:phenylalanine-tRNA ligase complex"/>
    <property type="evidence" value="ECO:0007669"/>
    <property type="project" value="TreeGrafter"/>
</dbReference>
<dbReference type="NCBIfam" id="TIGR00472">
    <property type="entry name" value="pheT_bact"/>
    <property type="match status" value="1"/>
</dbReference>
<evidence type="ECO:0000256" key="2">
    <source>
        <dbReference type="ARBA" id="ARBA00008653"/>
    </source>
</evidence>
<dbReference type="NCBIfam" id="NF045760">
    <property type="entry name" value="YtpR"/>
    <property type="match status" value="1"/>
</dbReference>
<feature type="domain" description="B5" evidence="19">
    <location>
        <begin position="399"/>
        <end position="474"/>
    </location>
</feature>
<dbReference type="SMART" id="SM00874">
    <property type="entry name" value="B5"/>
    <property type="match status" value="1"/>
</dbReference>
<keyword evidence="7 15" id="KW-0479">Metal-binding</keyword>
<evidence type="ECO:0000256" key="15">
    <source>
        <dbReference type="HAMAP-Rule" id="MF_00283"/>
    </source>
</evidence>
<protein>
    <recommendedName>
        <fullName evidence="15">Phenylalanine--tRNA ligase beta subunit</fullName>
        <ecNumber evidence="15">6.1.1.20</ecNumber>
    </recommendedName>
    <alternativeName>
        <fullName evidence="15">Phenylalanyl-tRNA synthetase beta subunit</fullName>
        <shortName evidence="15">PheRS</shortName>
    </alternativeName>
</protein>